<dbReference type="InterPro" id="IPR029393">
    <property type="entry name" value="FUS1"/>
</dbReference>
<evidence type="ECO:0000313" key="2">
    <source>
        <dbReference type="Proteomes" id="UP000887575"/>
    </source>
</evidence>
<dbReference type="WBParaSite" id="MBELARI_LOCUS4392">
    <property type="protein sequence ID" value="MBELARI_LOCUS4392"/>
    <property type="gene ID" value="MBELARI_LOCUS4392"/>
</dbReference>
<keyword evidence="2" id="KW-1185">Reference proteome</keyword>
<accession>A0AAF3FC49</accession>
<reference evidence="3" key="1">
    <citation type="submission" date="2024-02" db="UniProtKB">
        <authorList>
            <consortium name="WormBaseParasite"/>
        </authorList>
    </citation>
    <scope>IDENTIFICATION</scope>
</reference>
<dbReference type="GO" id="GO:0005739">
    <property type="term" value="C:mitochondrion"/>
    <property type="evidence" value="ECO:0007669"/>
    <property type="project" value="TreeGrafter"/>
</dbReference>
<proteinExistence type="predicted"/>
<dbReference type="Proteomes" id="UP000887575">
    <property type="component" value="Unassembled WGS sequence"/>
</dbReference>
<protein>
    <submittedName>
        <fullName evidence="3">Uncharacterized protein</fullName>
    </submittedName>
</protein>
<feature type="compositionally biased region" description="Basic and acidic residues" evidence="1">
    <location>
        <begin position="54"/>
        <end position="64"/>
    </location>
</feature>
<evidence type="ECO:0000313" key="3">
    <source>
        <dbReference type="WBParaSite" id="MBELARI_LOCUS4392"/>
    </source>
</evidence>
<sequence length="163" mass="18652">MYSPTKKHGVNLLGIPVFEKIFRRARRSSDVSSAPPPISRNLMGQFVSSRKKTHSESERERDSRQTNTSSAISRNSPSSTLARYAELLTEQGYLPEFLLIHEHLSSMYVDEDGDIAHEFYAEGQDGTRRRLCRIINNLRPKGTERLPIPRLSPDLPIVMWEVK</sequence>
<dbReference type="AlphaFoldDB" id="A0AAF3FC49"/>
<organism evidence="2 3">
    <name type="scientific">Mesorhabditis belari</name>
    <dbReference type="NCBI Taxonomy" id="2138241"/>
    <lineage>
        <taxon>Eukaryota</taxon>
        <taxon>Metazoa</taxon>
        <taxon>Ecdysozoa</taxon>
        <taxon>Nematoda</taxon>
        <taxon>Chromadorea</taxon>
        <taxon>Rhabditida</taxon>
        <taxon>Rhabditina</taxon>
        <taxon>Rhabditomorpha</taxon>
        <taxon>Rhabditoidea</taxon>
        <taxon>Rhabditidae</taxon>
        <taxon>Mesorhabditinae</taxon>
        <taxon>Mesorhabditis</taxon>
    </lineage>
</organism>
<evidence type="ECO:0000256" key="1">
    <source>
        <dbReference type="SAM" id="MobiDB-lite"/>
    </source>
</evidence>
<dbReference type="PANTHER" id="PTHR15453:SF8">
    <property type="entry name" value="TUMOR SUPPRESSOR CANDIDATE 2"/>
    <property type="match status" value="1"/>
</dbReference>
<feature type="compositionally biased region" description="Polar residues" evidence="1">
    <location>
        <begin position="65"/>
        <end position="77"/>
    </location>
</feature>
<dbReference type="Pfam" id="PF15000">
    <property type="entry name" value="TUSC2"/>
    <property type="match status" value="1"/>
</dbReference>
<dbReference type="GO" id="GO:0051881">
    <property type="term" value="P:regulation of mitochondrial membrane potential"/>
    <property type="evidence" value="ECO:0007669"/>
    <property type="project" value="TreeGrafter"/>
</dbReference>
<dbReference type="PANTHER" id="PTHR15453">
    <property type="entry name" value="TUMOR SUPPRESSOR CANDIDATE 2"/>
    <property type="match status" value="1"/>
</dbReference>
<feature type="region of interest" description="Disordered" evidence="1">
    <location>
        <begin position="29"/>
        <end position="77"/>
    </location>
</feature>
<name>A0AAF3FC49_9BILA</name>